<reference evidence="1 2" key="1">
    <citation type="submission" date="2017-08" db="EMBL/GenBank/DDBJ databases">
        <title>Mesorhizobium wenxinae sp. nov., a novel rhizobial species isolated from root nodules of chickpea (Cicer arietinum L.).</title>
        <authorList>
            <person name="Zhang J."/>
        </authorList>
    </citation>
    <scope>NUCLEOTIDE SEQUENCE [LARGE SCALE GENOMIC DNA]</scope>
    <source>
        <strain evidence="2">WYCCWR 10019</strain>
    </source>
</reference>
<protein>
    <submittedName>
        <fullName evidence="1">Uncharacterized protein</fullName>
    </submittedName>
</protein>
<gene>
    <name evidence="1" type="ORF">CIT31_30065</name>
</gene>
<accession>A0A271K8K6</accession>
<sequence>MAAQEKSSRSAERILAKAQSAIQEFRQSFARIFCDRSRNIADFMGVMQQPDFAAFAILRCPAARIAEIMQSTVFAAAPTFDRAKARRARLYCFADEASAQAFQDHFPGLIFDPKCDRENGLVRGVWLRTGEYKRILDLGPLSVREILRN</sequence>
<name>A0A271K8K6_9HYPH</name>
<keyword evidence="2" id="KW-1185">Reference proteome</keyword>
<proteinExistence type="predicted"/>
<evidence type="ECO:0000313" key="1">
    <source>
        <dbReference type="EMBL" id="PAP91517.1"/>
    </source>
</evidence>
<comment type="caution">
    <text evidence="1">The sequence shown here is derived from an EMBL/GenBank/DDBJ whole genome shotgun (WGS) entry which is preliminary data.</text>
</comment>
<evidence type="ECO:0000313" key="2">
    <source>
        <dbReference type="Proteomes" id="UP000215931"/>
    </source>
</evidence>
<organism evidence="1 2">
    <name type="scientific">Mesorhizobium wenxiniae</name>
    <dbReference type="NCBI Taxonomy" id="2014805"/>
    <lineage>
        <taxon>Bacteria</taxon>
        <taxon>Pseudomonadati</taxon>
        <taxon>Pseudomonadota</taxon>
        <taxon>Alphaproteobacteria</taxon>
        <taxon>Hyphomicrobiales</taxon>
        <taxon>Phyllobacteriaceae</taxon>
        <taxon>Mesorhizobium</taxon>
    </lineage>
</organism>
<dbReference type="AlphaFoldDB" id="A0A271K8K6"/>
<dbReference type="Proteomes" id="UP000215931">
    <property type="component" value="Unassembled WGS sequence"/>
</dbReference>
<dbReference type="EMBL" id="NPKH01000039">
    <property type="protein sequence ID" value="PAP91517.1"/>
    <property type="molecule type" value="Genomic_DNA"/>
</dbReference>